<comment type="caution">
    <text evidence="2">The sequence shown here is derived from an EMBL/GenBank/DDBJ whole genome shotgun (WGS) entry which is preliminary data.</text>
</comment>
<gene>
    <name evidence="2" type="ORF">DWQ51_18260</name>
</gene>
<dbReference type="Gene3D" id="3.10.450.50">
    <property type="match status" value="1"/>
</dbReference>
<reference evidence="2 3" key="1">
    <citation type="submission" date="2017-10" db="EMBL/GenBank/DDBJ databases">
        <title>A large-scale comparative metagenomic study reveals the eutrophication-driven functional interactions in six Microcystis-epibionts communities.</title>
        <authorList>
            <person name="Li Q."/>
            <person name="Lin F."/>
        </authorList>
    </citation>
    <scope>NUCLEOTIDE SEQUENCE [LARGE SCALE GENOMIC DNA]</scope>
    <source>
        <strain evidence="2">TW10</strain>
    </source>
</reference>
<dbReference type="Proteomes" id="UP000257002">
    <property type="component" value="Unassembled WGS sequence"/>
</dbReference>
<feature type="domain" description="SnoaL-like" evidence="1">
    <location>
        <begin position="11"/>
        <end position="111"/>
    </location>
</feature>
<dbReference type="SUPFAM" id="SSF54427">
    <property type="entry name" value="NTF2-like"/>
    <property type="match status" value="1"/>
</dbReference>
<dbReference type="Pfam" id="PF12680">
    <property type="entry name" value="SnoaL_2"/>
    <property type="match status" value="1"/>
</dbReference>
<dbReference type="InterPro" id="IPR037401">
    <property type="entry name" value="SnoaL-like"/>
</dbReference>
<proteinExistence type="predicted"/>
<sequence length="116" mass="13059">MTPKELFDRQMEYLQAKAVDPLIDNNYNEDAELISLVGDPFVVKGSAALKTHFRNYLAQTGDFQEIVLTKVVETEDTFAVEAQVTLNQNGQIIQIGVYDAFHLQNGKIARHFTGIK</sequence>
<evidence type="ECO:0000313" key="3">
    <source>
        <dbReference type="Proteomes" id="UP000257002"/>
    </source>
</evidence>
<accession>A0A3E0LNA0</accession>
<name>A0A3E0LNA0_9CHRO</name>
<protein>
    <submittedName>
        <fullName evidence="2">Nuclear transport factor 2 family protein</fullName>
    </submittedName>
</protein>
<dbReference type="AlphaFoldDB" id="A0A3E0LNA0"/>
<dbReference type="EMBL" id="QQWD01000024">
    <property type="protein sequence ID" value="REJ48945.1"/>
    <property type="molecule type" value="Genomic_DNA"/>
</dbReference>
<evidence type="ECO:0000313" key="2">
    <source>
        <dbReference type="EMBL" id="REJ48945.1"/>
    </source>
</evidence>
<organism evidence="2 3">
    <name type="scientific">Microcystis wesenbergii TW10</name>
    <dbReference type="NCBI Taxonomy" id="2060474"/>
    <lineage>
        <taxon>Bacteria</taxon>
        <taxon>Bacillati</taxon>
        <taxon>Cyanobacteriota</taxon>
        <taxon>Cyanophyceae</taxon>
        <taxon>Oscillatoriophycideae</taxon>
        <taxon>Chroococcales</taxon>
        <taxon>Microcystaceae</taxon>
        <taxon>Microcystis</taxon>
    </lineage>
</organism>
<evidence type="ECO:0000259" key="1">
    <source>
        <dbReference type="Pfam" id="PF12680"/>
    </source>
</evidence>
<dbReference type="InterPro" id="IPR032710">
    <property type="entry name" value="NTF2-like_dom_sf"/>
</dbReference>